<accession>A0AA96F364</accession>
<evidence type="ECO:0000313" key="3">
    <source>
        <dbReference type="Proteomes" id="UP001304515"/>
    </source>
</evidence>
<keyword evidence="3" id="KW-1185">Reference proteome</keyword>
<gene>
    <name evidence="2" type="ORF">RN605_07410</name>
    <name evidence="1" type="ORF">RN608_00240</name>
</gene>
<protein>
    <submittedName>
        <fullName evidence="1">HTH domain-containing protein</fullName>
    </submittedName>
</protein>
<dbReference type="RefSeq" id="WP_313323711.1">
    <property type="nucleotide sequence ID" value="NZ_CP134878.1"/>
</dbReference>
<dbReference type="EMBL" id="CP134890">
    <property type="protein sequence ID" value="WNM20516.1"/>
    <property type="molecule type" value="Genomic_DNA"/>
</dbReference>
<evidence type="ECO:0000313" key="2">
    <source>
        <dbReference type="EMBL" id="WNM20516.1"/>
    </source>
</evidence>
<proteinExistence type="predicted"/>
<sequence>MDIRVIIKVHELIEAERTGTPKELSNKLGLSVRTVFNYINFMKLELNAPITFNTQTKNYYYERKCELCFNG</sequence>
<dbReference type="EMBL" id="CP134878">
    <property type="protein sequence ID" value="WNM19127.1"/>
    <property type="molecule type" value="Genomic_DNA"/>
</dbReference>
<dbReference type="KEGG" id="fcj:RN605_07410"/>
<reference evidence="1 3" key="1">
    <citation type="submission" date="2023-09" db="EMBL/GenBank/DDBJ databases">
        <title>Flavobacterium sp. a novel bacteria isolate from Pepper rhizosphere.</title>
        <authorList>
            <person name="Peng Y."/>
            <person name="Lee J."/>
        </authorList>
    </citation>
    <scope>NUCLEOTIDE SEQUENCE</scope>
    <source>
        <strain evidence="1">PMR2A8</strain>
        <strain evidence="2 3">PMTSA4</strain>
    </source>
</reference>
<organism evidence="1">
    <name type="scientific">Flavobacterium capsici</name>
    <dbReference type="NCBI Taxonomy" id="3075618"/>
    <lineage>
        <taxon>Bacteria</taxon>
        <taxon>Pseudomonadati</taxon>
        <taxon>Bacteroidota</taxon>
        <taxon>Flavobacteriia</taxon>
        <taxon>Flavobacteriales</taxon>
        <taxon>Flavobacteriaceae</taxon>
        <taxon>Flavobacterium</taxon>
    </lineage>
</organism>
<dbReference type="Proteomes" id="UP001304515">
    <property type="component" value="Chromosome"/>
</dbReference>
<evidence type="ECO:0000313" key="1">
    <source>
        <dbReference type="EMBL" id="WNM19127.1"/>
    </source>
</evidence>
<name>A0AA96EXZ5_9FLAO</name>
<accession>A0AA96EXZ5</accession>
<dbReference type="AlphaFoldDB" id="A0AA96EXZ5"/>